<keyword evidence="3" id="KW-1185">Reference proteome</keyword>
<proteinExistence type="predicted"/>
<protein>
    <submittedName>
        <fullName evidence="2">Kynurenine formamidase</fullName>
    </submittedName>
</protein>
<dbReference type="AlphaFoldDB" id="A0A1Y6BDE5"/>
<name>A0A1Y6BDE5_9BACT</name>
<keyword evidence="1" id="KW-0732">Signal</keyword>
<dbReference type="PANTHER" id="PTHR34861:SF10">
    <property type="entry name" value="CYCLASE"/>
    <property type="match status" value="1"/>
</dbReference>
<evidence type="ECO:0000313" key="3">
    <source>
        <dbReference type="Proteomes" id="UP000192907"/>
    </source>
</evidence>
<feature type="chain" id="PRO_5013232453" evidence="1">
    <location>
        <begin position="27"/>
        <end position="311"/>
    </location>
</feature>
<dbReference type="GO" id="GO:0019441">
    <property type="term" value="P:L-tryptophan catabolic process to kynurenine"/>
    <property type="evidence" value="ECO:0007669"/>
    <property type="project" value="InterPro"/>
</dbReference>
<dbReference type="Gene3D" id="3.50.30.50">
    <property type="entry name" value="Putative cyclase"/>
    <property type="match status" value="1"/>
</dbReference>
<dbReference type="STRING" id="1513793.SAMN06296036_10490"/>
<dbReference type="EMBL" id="FWZT01000004">
    <property type="protein sequence ID" value="SMF05728.1"/>
    <property type="molecule type" value="Genomic_DNA"/>
</dbReference>
<dbReference type="RefSeq" id="WP_200820678.1">
    <property type="nucleotide sequence ID" value="NZ_FWZT01000004.1"/>
</dbReference>
<dbReference type="Pfam" id="PF04199">
    <property type="entry name" value="Cyclase"/>
    <property type="match status" value="1"/>
</dbReference>
<dbReference type="InterPro" id="IPR037175">
    <property type="entry name" value="KFase_sf"/>
</dbReference>
<organism evidence="2 3">
    <name type="scientific">Pseudobacteriovorax antillogorgiicola</name>
    <dbReference type="NCBI Taxonomy" id="1513793"/>
    <lineage>
        <taxon>Bacteria</taxon>
        <taxon>Pseudomonadati</taxon>
        <taxon>Bdellovibrionota</taxon>
        <taxon>Oligoflexia</taxon>
        <taxon>Oligoflexales</taxon>
        <taxon>Pseudobacteriovoracaceae</taxon>
        <taxon>Pseudobacteriovorax</taxon>
    </lineage>
</organism>
<dbReference type="InterPro" id="IPR007325">
    <property type="entry name" value="KFase/CYL"/>
</dbReference>
<feature type="signal peptide" evidence="1">
    <location>
        <begin position="1"/>
        <end position="26"/>
    </location>
</feature>
<gene>
    <name evidence="2" type="ORF">SAMN06296036_10490</name>
</gene>
<dbReference type="GO" id="GO:0004061">
    <property type="term" value="F:arylformamidase activity"/>
    <property type="evidence" value="ECO:0007669"/>
    <property type="project" value="InterPro"/>
</dbReference>
<dbReference type="SUPFAM" id="SSF102198">
    <property type="entry name" value="Putative cyclase"/>
    <property type="match status" value="1"/>
</dbReference>
<sequence length="311" mass="33445">MQFRQLPRAVSCSLLLTAIMGSSLSAKDSGSKYGPDDRLGAINLLGPKQVKEGASLVTKGKVYSLALETNSETPAYEPRTYGIETVQAPEPFGVNQITFLDDQVTTFNGIGTQIDGFGHAGSNSVHYNGVPVESFLTPNGIQEFSTSKLPPIVTRGILLDMAKFLGKDRVAAGTPYNRKEIKGALKSQNISIESGDVVIFHAGWNQLLEVDKQQWLAAHPGLGEDGAAYLASQGVVAIGADTAALEVIPFENPEKVFPVHQKLLVDEGVYILEALRTEELARDKAYEFMFVLGVPKLGGSVQAMINPIAIR</sequence>
<evidence type="ECO:0000256" key="1">
    <source>
        <dbReference type="SAM" id="SignalP"/>
    </source>
</evidence>
<dbReference type="Proteomes" id="UP000192907">
    <property type="component" value="Unassembled WGS sequence"/>
</dbReference>
<evidence type="ECO:0000313" key="2">
    <source>
        <dbReference type="EMBL" id="SMF05728.1"/>
    </source>
</evidence>
<reference evidence="3" key="1">
    <citation type="submission" date="2017-04" db="EMBL/GenBank/DDBJ databases">
        <authorList>
            <person name="Varghese N."/>
            <person name="Submissions S."/>
        </authorList>
    </citation>
    <scope>NUCLEOTIDE SEQUENCE [LARGE SCALE GENOMIC DNA]</scope>
    <source>
        <strain evidence="3">RKEM611</strain>
    </source>
</reference>
<dbReference type="PANTHER" id="PTHR34861">
    <property type="match status" value="1"/>
</dbReference>
<accession>A0A1Y6BDE5</accession>